<accession>A0A1X1VDF8</accession>
<comment type="caution">
    <text evidence="1">The sequence shown here is derived from an EMBL/GenBank/DDBJ whole genome shotgun (WGS) entry which is preliminary data.</text>
</comment>
<evidence type="ECO:0000313" key="1">
    <source>
        <dbReference type="EMBL" id="ORV67083.1"/>
    </source>
</evidence>
<name>A0A1X1VDF8_MYCGS</name>
<proteinExistence type="predicted"/>
<dbReference type="Proteomes" id="UP000193738">
    <property type="component" value="Unassembled WGS sequence"/>
</dbReference>
<protein>
    <submittedName>
        <fullName evidence="1">Uncharacterized protein</fullName>
    </submittedName>
</protein>
<reference evidence="1 2" key="1">
    <citation type="submission" date="2016-01" db="EMBL/GenBank/DDBJ databases">
        <title>The new phylogeny of the genus Mycobacterium.</title>
        <authorList>
            <person name="Tarcisio F."/>
            <person name="Conor M."/>
            <person name="Antonella G."/>
            <person name="Elisabetta G."/>
            <person name="Giulia F.S."/>
            <person name="Sara T."/>
            <person name="Anna F."/>
            <person name="Clotilde B."/>
            <person name="Roberto B."/>
            <person name="Veronica D.S."/>
            <person name="Fabio R."/>
            <person name="Monica P."/>
            <person name="Olivier J."/>
            <person name="Enrico T."/>
            <person name="Nicola S."/>
        </authorList>
    </citation>
    <scope>NUCLEOTIDE SEQUENCE [LARGE SCALE GENOMIC DNA]</scope>
    <source>
        <strain evidence="1 2">DSM 43505</strain>
    </source>
</reference>
<evidence type="ECO:0000313" key="2">
    <source>
        <dbReference type="Proteomes" id="UP000193738"/>
    </source>
</evidence>
<dbReference type="EMBL" id="LQOX01000114">
    <property type="protein sequence ID" value="ORV67083.1"/>
    <property type="molecule type" value="Genomic_DNA"/>
</dbReference>
<sequence length="138" mass="14284">MLGMITTRVIGVAEYQISSEEAGVINARYVSSGSVRSSGGIGSGRARGDTSNGFPGDYRVQYFDAAGELTGDLDLRIQRAGASLLLAVAVALVVTACGGTSHPRLWGAFTERGLANVPRKSAGGAAKTLRPGITTRNR</sequence>
<gene>
    <name evidence="1" type="ORF">AWC07_09895</name>
</gene>
<dbReference type="STRING" id="1777.AWC07_09895"/>
<dbReference type="AlphaFoldDB" id="A0A1X1VDF8"/>
<keyword evidence="2" id="KW-1185">Reference proteome</keyword>
<organism evidence="1 2">
    <name type="scientific">Mycobacterium gastri</name>
    <dbReference type="NCBI Taxonomy" id="1777"/>
    <lineage>
        <taxon>Bacteria</taxon>
        <taxon>Bacillati</taxon>
        <taxon>Actinomycetota</taxon>
        <taxon>Actinomycetes</taxon>
        <taxon>Mycobacteriales</taxon>
        <taxon>Mycobacteriaceae</taxon>
        <taxon>Mycobacterium</taxon>
    </lineage>
</organism>